<reference evidence="2" key="1">
    <citation type="submission" date="2021-03" db="EMBL/GenBank/DDBJ databases">
        <title>Genomic Encyclopedia of Type Strains, Phase IV (KMG-IV): sequencing the most valuable type-strain genomes for metagenomic binning, comparative biology and taxonomic classification.</title>
        <authorList>
            <person name="Goeker M."/>
        </authorList>
    </citation>
    <scope>NUCLEOTIDE SEQUENCE</scope>
    <source>
        <strain evidence="2">DSM 26232</strain>
    </source>
</reference>
<sequence>MSDSVGGPAPSDRLPDTLIEAVDRLGMSELRALMSHVEQRIESLRTPLSEEIEAEAAGELLGIENHGVYALVRMRPPGPDGEVSEAEPASLYHVSRERGLDGEESLHWAYLGDIRNTGRVRCKNCGRSVDETVAVCPHCGSEDVEHTEEH</sequence>
<keyword evidence="2" id="KW-0240">DNA-directed RNA polymerase</keyword>
<protein>
    <submittedName>
        <fullName evidence="2">DNA-directed RNA polymerase subunit RPC12/RpoP</fullName>
    </submittedName>
</protein>
<proteinExistence type="predicted"/>
<feature type="domain" description="ChsH2 rubredoxin-like zinc ribbon" evidence="1">
    <location>
        <begin position="121"/>
        <end position="145"/>
    </location>
</feature>
<dbReference type="InterPro" id="IPR022002">
    <property type="entry name" value="ChsH2_Znr"/>
</dbReference>
<gene>
    <name evidence="2" type="ORF">J2753_002407</name>
</gene>
<accession>A0A8T4GXZ0</accession>
<dbReference type="Proteomes" id="UP000823736">
    <property type="component" value="Unassembled WGS sequence"/>
</dbReference>
<dbReference type="GO" id="GO:0000428">
    <property type="term" value="C:DNA-directed RNA polymerase complex"/>
    <property type="evidence" value="ECO:0007669"/>
    <property type="project" value="UniProtKB-KW"/>
</dbReference>
<dbReference type="Pfam" id="PF12172">
    <property type="entry name" value="zf-ChsH2"/>
    <property type="match status" value="1"/>
</dbReference>
<name>A0A8T4GXZ0_9EURY</name>
<evidence type="ECO:0000313" key="3">
    <source>
        <dbReference type="Proteomes" id="UP000823736"/>
    </source>
</evidence>
<evidence type="ECO:0000313" key="2">
    <source>
        <dbReference type="EMBL" id="MBP1987897.1"/>
    </source>
</evidence>
<keyword evidence="3" id="KW-1185">Reference proteome</keyword>
<evidence type="ECO:0000259" key="1">
    <source>
        <dbReference type="Pfam" id="PF12172"/>
    </source>
</evidence>
<dbReference type="RefSeq" id="WP_245334614.1">
    <property type="nucleotide sequence ID" value="NZ_JAGGLC010000005.1"/>
</dbReference>
<dbReference type="AlphaFoldDB" id="A0A8T4GXZ0"/>
<comment type="caution">
    <text evidence="2">The sequence shown here is derived from an EMBL/GenBank/DDBJ whole genome shotgun (WGS) entry which is preliminary data.</text>
</comment>
<organism evidence="2 3">
    <name type="scientific">Halolamina salifodinae</name>
    <dbReference type="NCBI Taxonomy" id="1202767"/>
    <lineage>
        <taxon>Archaea</taxon>
        <taxon>Methanobacteriati</taxon>
        <taxon>Methanobacteriota</taxon>
        <taxon>Stenosarchaea group</taxon>
        <taxon>Halobacteria</taxon>
        <taxon>Halobacteriales</taxon>
        <taxon>Haloferacaceae</taxon>
    </lineage>
</organism>
<dbReference type="EMBL" id="JAGGLC010000005">
    <property type="protein sequence ID" value="MBP1987897.1"/>
    <property type="molecule type" value="Genomic_DNA"/>
</dbReference>
<keyword evidence="2" id="KW-0804">Transcription</keyword>